<keyword evidence="3" id="KW-1029">Fimbrium biogenesis</keyword>
<protein>
    <recommendedName>
        <fullName evidence="9">Chaperone protein HifB</fullName>
    </recommendedName>
</protein>
<keyword evidence="7" id="KW-0393">Immunoglobulin domain</keyword>
<evidence type="ECO:0000256" key="5">
    <source>
        <dbReference type="ARBA" id="ARBA00022764"/>
    </source>
</evidence>
<feature type="domain" description="Pili assembly chaperone N-terminal" evidence="12">
    <location>
        <begin position="20"/>
        <end position="144"/>
    </location>
</feature>
<feature type="signal peptide" evidence="11">
    <location>
        <begin position="1"/>
        <end position="19"/>
    </location>
</feature>
<evidence type="ECO:0000256" key="7">
    <source>
        <dbReference type="ARBA" id="ARBA00023319"/>
    </source>
</evidence>
<dbReference type="Proteomes" id="UP000092626">
    <property type="component" value="Unassembled WGS sequence"/>
</dbReference>
<dbReference type="InterPro" id="IPR016148">
    <property type="entry name" value="Pili_assmbl_chaperone_C"/>
</dbReference>
<dbReference type="Pfam" id="PF02753">
    <property type="entry name" value="PapD_C"/>
    <property type="match status" value="1"/>
</dbReference>
<dbReference type="Pfam" id="PF00345">
    <property type="entry name" value="PapD_N"/>
    <property type="match status" value="1"/>
</dbReference>
<evidence type="ECO:0000259" key="13">
    <source>
        <dbReference type="Pfam" id="PF02753"/>
    </source>
</evidence>
<dbReference type="PANTHER" id="PTHR30251:SF2">
    <property type="entry name" value="FIMBRIAL CHAPERONE YADV-RELATED"/>
    <property type="match status" value="1"/>
</dbReference>
<dbReference type="EMBL" id="JTJR01000008">
    <property type="protein sequence ID" value="OBX05545.1"/>
    <property type="molecule type" value="Genomic_DNA"/>
</dbReference>
<evidence type="ECO:0000256" key="1">
    <source>
        <dbReference type="ARBA" id="ARBA00004418"/>
    </source>
</evidence>
<dbReference type="Gene3D" id="2.60.40.10">
    <property type="entry name" value="Immunoglobulins"/>
    <property type="match status" value="2"/>
</dbReference>
<dbReference type="InterPro" id="IPR016147">
    <property type="entry name" value="Pili_assmbl_chaperone_N"/>
</dbReference>
<dbReference type="STRING" id="505345.QV06_01665"/>
<sequence length="239" mass="26623">MWKKSIILLMGLWVSVSQASIVITGTRVIYPSSQKNVNVQLSNNGEHPSLVQAWIDNGDANASPEQIKIPFLITPPISRVNVQKGQTLRITYTGEPLPQDRESVFYLNVLDVPPKPKANPDGNQNYLQIAVRSRIKLFFRPEQLGMSVNEAYDKVQWSVKQQQGKSVIEVHNPTPYFITYNRISVKQGGKVVHAKESDMVAPYGTASYVLSGNIANKGEVNWVVVNDYGGLQQGSHLLH</sequence>
<evidence type="ECO:0000256" key="2">
    <source>
        <dbReference type="ARBA" id="ARBA00007399"/>
    </source>
</evidence>
<name>A0A1A7PWL7_9PAST</name>
<evidence type="ECO:0000259" key="12">
    <source>
        <dbReference type="Pfam" id="PF00345"/>
    </source>
</evidence>
<evidence type="ECO:0000256" key="9">
    <source>
        <dbReference type="ARBA" id="ARBA00071520"/>
    </source>
</evidence>
<evidence type="ECO:0000256" key="10">
    <source>
        <dbReference type="RuleBase" id="RU003918"/>
    </source>
</evidence>
<dbReference type="PRINTS" id="PR00969">
    <property type="entry name" value="CHAPERONPILI"/>
</dbReference>
<evidence type="ECO:0000256" key="3">
    <source>
        <dbReference type="ARBA" id="ARBA00022558"/>
    </source>
</evidence>
<proteinExistence type="inferred from homology"/>
<dbReference type="FunFam" id="2.60.40.10:FF:000458">
    <property type="entry name" value="Molecular chaperone FimC"/>
    <property type="match status" value="1"/>
</dbReference>
<feature type="domain" description="Pili assembly chaperone C-terminal" evidence="13">
    <location>
        <begin position="170"/>
        <end position="232"/>
    </location>
</feature>
<dbReference type="InterPro" id="IPR001829">
    <property type="entry name" value="Pili_assmbl_chaperone_bac"/>
</dbReference>
<dbReference type="GO" id="GO:0030288">
    <property type="term" value="C:outer membrane-bounded periplasmic space"/>
    <property type="evidence" value="ECO:0007669"/>
    <property type="project" value="InterPro"/>
</dbReference>
<accession>A0A1A7PWL7</accession>
<dbReference type="AlphaFoldDB" id="A0A1A7PWL7"/>
<evidence type="ECO:0000313" key="14">
    <source>
        <dbReference type="EMBL" id="OBX05545.1"/>
    </source>
</evidence>
<evidence type="ECO:0000256" key="11">
    <source>
        <dbReference type="SAM" id="SignalP"/>
    </source>
</evidence>
<gene>
    <name evidence="14" type="ORF">QV06_01665</name>
</gene>
<dbReference type="PATRIC" id="fig|505345.6.peg.344"/>
<comment type="similarity">
    <text evidence="2 10">Belongs to the periplasmic pilus chaperone family.</text>
</comment>
<evidence type="ECO:0000313" key="15">
    <source>
        <dbReference type="Proteomes" id="UP000092626"/>
    </source>
</evidence>
<evidence type="ECO:0000256" key="8">
    <source>
        <dbReference type="ARBA" id="ARBA00057511"/>
    </source>
</evidence>
<organism evidence="14 15">
    <name type="scientific">Gallibacterium genomosp. 3</name>
    <dbReference type="NCBI Taxonomy" id="505345"/>
    <lineage>
        <taxon>Bacteria</taxon>
        <taxon>Pseudomonadati</taxon>
        <taxon>Pseudomonadota</taxon>
        <taxon>Gammaproteobacteria</taxon>
        <taxon>Pasteurellales</taxon>
        <taxon>Pasteurellaceae</taxon>
        <taxon>Gallibacterium</taxon>
    </lineage>
</organism>
<keyword evidence="4 11" id="KW-0732">Signal</keyword>
<dbReference type="PROSITE" id="PS00635">
    <property type="entry name" value="PILI_CHAPERONE"/>
    <property type="match status" value="1"/>
</dbReference>
<reference evidence="14 15" key="1">
    <citation type="submission" date="2014-11" db="EMBL/GenBank/DDBJ databases">
        <title>Pan-genome of Gallibacterium spp.</title>
        <authorList>
            <person name="Kudirkiene E."/>
            <person name="Bojesen A.M."/>
        </authorList>
    </citation>
    <scope>NUCLEOTIDE SEQUENCE [LARGE SCALE GENOMIC DNA]</scope>
    <source>
        <strain evidence="14 15">59/S3/89</strain>
    </source>
</reference>
<comment type="function">
    <text evidence="8">Mediates assembly of pili by forming soluble multimeric complexes with pili subunits as an intermediate step in the assembly process. This protein is involved in type B pili (HifA) assembly.</text>
</comment>
<dbReference type="SUPFAM" id="SSF49354">
    <property type="entry name" value="PapD-like"/>
    <property type="match status" value="1"/>
</dbReference>
<comment type="caution">
    <text evidence="14">The sequence shown here is derived from an EMBL/GenBank/DDBJ whole genome shotgun (WGS) entry which is preliminary data.</text>
</comment>
<dbReference type="RefSeq" id="WP_065236656.1">
    <property type="nucleotide sequence ID" value="NZ_JTJR01000008.1"/>
</dbReference>
<dbReference type="PANTHER" id="PTHR30251">
    <property type="entry name" value="PILUS ASSEMBLY CHAPERONE"/>
    <property type="match status" value="1"/>
</dbReference>
<dbReference type="SUPFAM" id="SSF49584">
    <property type="entry name" value="Periplasmic chaperone C-domain"/>
    <property type="match status" value="1"/>
</dbReference>
<evidence type="ECO:0000256" key="4">
    <source>
        <dbReference type="ARBA" id="ARBA00022729"/>
    </source>
</evidence>
<feature type="chain" id="PRO_5008359409" description="Chaperone protein HifB" evidence="11">
    <location>
        <begin position="20"/>
        <end position="239"/>
    </location>
</feature>
<dbReference type="InterPro" id="IPR008962">
    <property type="entry name" value="PapD-like_sf"/>
</dbReference>
<dbReference type="InterPro" id="IPR050643">
    <property type="entry name" value="Periplasmic_pilus_chap"/>
</dbReference>
<dbReference type="GO" id="GO:0071555">
    <property type="term" value="P:cell wall organization"/>
    <property type="evidence" value="ECO:0007669"/>
    <property type="project" value="InterPro"/>
</dbReference>
<evidence type="ECO:0000256" key="6">
    <source>
        <dbReference type="ARBA" id="ARBA00023186"/>
    </source>
</evidence>
<keyword evidence="5" id="KW-0574">Periplasm</keyword>
<dbReference type="InterPro" id="IPR013783">
    <property type="entry name" value="Ig-like_fold"/>
</dbReference>
<comment type="subcellular location">
    <subcellularLocation>
        <location evidence="1 10">Periplasm</location>
    </subcellularLocation>
</comment>
<dbReference type="InterPro" id="IPR036316">
    <property type="entry name" value="Pili_assmbl_chap_C_dom_sf"/>
</dbReference>
<dbReference type="InterPro" id="IPR018046">
    <property type="entry name" value="Pili_assmbl_chaperone_CS"/>
</dbReference>
<keyword evidence="6 10" id="KW-0143">Chaperone</keyword>